<dbReference type="AlphaFoldDB" id="A0A0C5FVZ4"/>
<evidence type="ECO:0000256" key="3">
    <source>
        <dbReference type="ARBA" id="ARBA00012756"/>
    </source>
</evidence>
<proteinExistence type="inferred from homology"/>
<dbReference type="EMBL" id="CP010849">
    <property type="protein sequence ID" value="AJP01868.1"/>
    <property type="molecule type" value="Genomic_DNA"/>
</dbReference>
<dbReference type="InterPro" id="IPR006311">
    <property type="entry name" value="TAT_signal"/>
</dbReference>
<dbReference type="Gene3D" id="2.60.390.10">
    <property type="entry name" value="Beta-galactosidase, domain 3"/>
    <property type="match status" value="1"/>
</dbReference>
<evidence type="ECO:0000259" key="10">
    <source>
        <dbReference type="SMART" id="SM01029"/>
    </source>
</evidence>
<dbReference type="InterPro" id="IPR017853">
    <property type="entry name" value="GH"/>
</dbReference>
<evidence type="ECO:0000256" key="4">
    <source>
        <dbReference type="ARBA" id="ARBA00022729"/>
    </source>
</evidence>
<comment type="catalytic activity">
    <reaction evidence="1">
        <text>Hydrolysis of terminal non-reducing beta-D-galactose residues in beta-D-galactosides.</text>
        <dbReference type="EC" id="3.2.1.23"/>
    </reaction>
</comment>
<dbReference type="InterPro" id="IPR008979">
    <property type="entry name" value="Galactose-bd-like_sf"/>
</dbReference>
<keyword evidence="5" id="KW-0378">Hydrolase</keyword>
<feature type="compositionally biased region" description="Low complexity" evidence="9">
    <location>
        <begin position="601"/>
        <end position="612"/>
    </location>
</feature>
<dbReference type="Pfam" id="PF01301">
    <property type="entry name" value="Glyco_hydro_35"/>
    <property type="match status" value="1"/>
</dbReference>
<dbReference type="SUPFAM" id="SSF51011">
    <property type="entry name" value="Glycosyl hydrolase domain"/>
    <property type="match status" value="1"/>
</dbReference>
<dbReference type="Pfam" id="PF13363">
    <property type="entry name" value="BetaGal_dom3"/>
    <property type="match status" value="1"/>
</dbReference>
<evidence type="ECO:0000313" key="11">
    <source>
        <dbReference type="EMBL" id="AJP01868.1"/>
    </source>
</evidence>
<dbReference type="PROSITE" id="PS51318">
    <property type="entry name" value="TAT"/>
    <property type="match status" value="1"/>
</dbReference>
<evidence type="ECO:0000256" key="5">
    <source>
        <dbReference type="ARBA" id="ARBA00022801"/>
    </source>
</evidence>
<evidence type="ECO:0000256" key="1">
    <source>
        <dbReference type="ARBA" id="ARBA00001412"/>
    </source>
</evidence>
<dbReference type="Proteomes" id="UP000032234">
    <property type="component" value="Chromosome"/>
</dbReference>
<organism evidence="11 12">
    <name type="scientific">Streptomyces cyaneogriseus subsp. noncyanogenus</name>
    <dbReference type="NCBI Taxonomy" id="477245"/>
    <lineage>
        <taxon>Bacteria</taxon>
        <taxon>Bacillati</taxon>
        <taxon>Actinomycetota</taxon>
        <taxon>Actinomycetes</taxon>
        <taxon>Kitasatosporales</taxon>
        <taxon>Streptomycetaceae</taxon>
        <taxon>Streptomyces</taxon>
    </lineage>
</organism>
<dbReference type="HOGENOM" id="CLU_005732_2_0_11"/>
<dbReference type="KEGG" id="scw:TU94_10430"/>
<accession>A0A0C5FVZ4</accession>
<dbReference type="RefSeq" id="WP_044381336.1">
    <property type="nucleotide sequence ID" value="NZ_CP010849.1"/>
</dbReference>
<dbReference type="Gene3D" id="3.20.20.80">
    <property type="entry name" value="Glycosidases"/>
    <property type="match status" value="1"/>
</dbReference>
<dbReference type="SMART" id="SM01029">
    <property type="entry name" value="BetaGal_dom2"/>
    <property type="match status" value="1"/>
</dbReference>
<dbReference type="STRING" id="477245.TU94_10430"/>
<dbReference type="GO" id="GO:0005975">
    <property type="term" value="P:carbohydrate metabolic process"/>
    <property type="evidence" value="ECO:0007669"/>
    <property type="project" value="InterPro"/>
</dbReference>
<feature type="region of interest" description="Disordered" evidence="9">
    <location>
        <begin position="28"/>
        <end position="50"/>
    </location>
</feature>
<evidence type="ECO:0000256" key="8">
    <source>
        <dbReference type="RuleBase" id="RU003679"/>
    </source>
</evidence>
<evidence type="ECO:0000256" key="7">
    <source>
        <dbReference type="ARBA" id="ARBA00023295"/>
    </source>
</evidence>
<dbReference type="PATRIC" id="fig|477245.3.peg.2227"/>
<dbReference type="InterPro" id="IPR025972">
    <property type="entry name" value="BetaGal_dom3"/>
</dbReference>
<dbReference type="InterPro" id="IPR036833">
    <property type="entry name" value="BetaGal_dom3_sf"/>
</dbReference>
<dbReference type="EC" id="3.2.1.23" evidence="3"/>
<gene>
    <name evidence="11" type="ORF">TU94_10430</name>
</gene>
<dbReference type="InterPro" id="IPR001944">
    <property type="entry name" value="Glycoside_Hdrlase_35"/>
</dbReference>
<dbReference type="GO" id="GO:0004565">
    <property type="term" value="F:beta-galactosidase activity"/>
    <property type="evidence" value="ECO:0007669"/>
    <property type="project" value="UniProtKB-EC"/>
</dbReference>
<feature type="region of interest" description="Disordered" evidence="9">
    <location>
        <begin position="581"/>
        <end position="618"/>
    </location>
</feature>
<reference evidence="11 12" key="1">
    <citation type="submission" date="2015-02" db="EMBL/GenBank/DDBJ databases">
        <title>Genome sequence of thermotolerant Streptomyces cyaneogriseus subsp. Noncyanogenus NMWT1, the producer of nematocidal antibiotics nemadectin.</title>
        <authorList>
            <person name="Wang H."/>
            <person name="Li C."/>
            <person name="Xiang W."/>
            <person name="Wang X."/>
        </authorList>
    </citation>
    <scope>NUCLEOTIDE SEQUENCE [LARGE SCALE GENOMIC DNA]</scope>
    <source>
        <strain evidence="11 12">NMWT 1</strain>
    </source>
</reference>
<evidence type="ECO:0000313" key="12">
    <source>
        <dbReference type="Proteomes" id="UP000032234"/>
    </source>
</evidence>
<dbReference type="InterPro" id="IPR025300">
    <property type="entry name" value="BetaGal_jelly_roll_dom"/>
</dbReference>
<dbReference type="Pfam" id="PF13364">
    <property type="entry name" value="BetaGal_ABD2"/>
    <property type="match status" value="2"/>
</dbReference>
<keyword evidence="4" id="KW-0732">Signal</keyword>
<evidence type="ECO:0000256" key="9">
    <source>
        <dbReference type="SAM" id="MobiDB-lite"/>
    </source>
</evidence>
<keyword evidence="6" id="KW-0325">Glycoprotein</keyword>
<dbReference type="InterPro" id="IPR037110">
    <property type="entry name" value="Betagal_dom2_sf"/>
</dbReference>
<dbReference type="Gene3D" id="2.102.20.10">
    <property type="entry name" value="Beta-galactosidase, domain 2"/>
    <property type="match status" value="1"/>
</dbReference>
<sequence length="912" mass="96352">MALSRRIFGGLAGTAVLGLALGGSSGAAPRSGGGFPTVPTGEPPAPPAADAARHEVRLDGRSLLVDGRRLALWPGEMHYFRLPSPSLWRDVLEKMRAYGYNAVSVPVPWNVHSPAPGRHDFTGVRDLDLLLRTAAECHLYVILRPGPYLGADLDAGGLPGWLTAAGGRARTTDPAYLRHADAWLDRVHAIAVRHLYTSGGGTVLLYQVEDASGTADAGAYTAHLRAKARADGIDVPLVSGYAGEPAAHGAAGVRRLGLARLAEGAALPVPLLAFGGTSWGWLAAPGAPASYDRGAALDAGRQPGEELAPTHQIGHLLRHVPDFARLEPAARVRAADERLAVSHLANPDTGTHVYVVRNDSGADVSALLPGTGIDAPVTVPARDARLLVTGLSLGGRRKLAYSTAQPMVFLSTGRADIAVFTGARGHMAHVVLDCPDDLRPYRLDDETAWAYDRGRLHVTAPLGDGAPTRVRIDGDGSGRPLLLLFADDAASLRLWPCRTPSGPLLVHGPALVRSASVDGAAVRLTGDMTEENGLQVWGPRGVTEVSWNGTALPVRTGRSGGLTARRPLPGAPQVVLPALGGWRRRTENPESAPGFDDSDWTAATRTTSSSTTPVPDAQPVLFADDYGYHYGDVWYRGRLTGAAGLTSVSLAYRTGSGGLLMAWLDGEPLGTHRMPPPEENPAGKDTWAATARFRLPAALRGRLRDRGRAAPVLSVLVRRTAHAQDAAARDTHKAARGLTGAFFQGASPEVRWRLRGANAPDPVRGPFNNGGLYGERHGWHLPGHDDGGWEETAFPRGDRRQGVCWYRTTFRLSVPRDVDASVGLVLDDDPGRAYRVQIFLNGWNMGEYVNDAGPRQPVPLPGGILRTRGANTLALAVLADGTTPCGPGEVRLTLLGAAAGGVPVTPVDSPGR</sequence>
<evidence type="ECO:0000256" key="6">
    <source>
        <dbReference type="ARBA" id="ARBA00023180"/>
    </source>
</evidence>
<feature type="domain" description="Beta-galactosidase" evidence="10">
    <location>
        <begin position="320"/>
        <end position="494"/>
    </location>
</feature>
<keyword evidence="12" id="KW-1185">Reference proteome</keyword>
<dbReference type="Gene3D" id="2.60.120.260">
    <property type="entry name" value="Galactose-binding domain-like"/>
    <property type="match status" value="2"/>
</dbReference>
<dbReference type="PRINTS" id="PR00742">
    <property type="entry name" value="GLHYDRLASE35"/>
</dbReference>
<comment type="similarity">
    <text evidence="2 8">Belongs to the glycosyl hydrolase 35 family.</text>
</comment>
<dbReference type="PANTHER" id="PTHR23421">
    <property type="entry name" value="BETA-GALACTOSIDASE RELATED"/>
    <property type="match status" value="1"/>
</dbReference>
<dbReference type="InterPro" id="IPR031330">
    <property type="entry name" value="Gly_Hdrlase_35_cat"/>
</dbReference>
<evidence type="ECO:0000256" key="2">
    <source>
        <dbReference type="ARBA" id="ARBA00009809"/>
    </source>
</evidence>
<dbReference type="InterPro" id="IPR018954">
    <property type="entry name" value="Betagal_dom2"/>
</dbReference>
<protein>
    <recommendedName>
        <fullName evidence="3">beta-galactosidase</fullName>
        <ecNumber evidence="3">3.2.1.23</ecNumber>
    </recommendedName>
</protein>
<keyword evidence="7" id="KW-0326">Glycosidase</keyword>
<name>A0A0C5FVZ4_9ACTN</name>
<dbReference type="SUPFAM" id="SSF49785">
    <property type="entry name" value="Galactose-binding domain-like"/>
    <property type="match status" value="2"/>
</dbReference>
<dbReference type="SUPFAM" id="SSF51445">
    <property type="entry name" value="(Trans)glycosidases"/>
    <property type="match status" value="1"/>
</dbReference>
<dbReference type="SUPFAM" id="SSF117100">
    <property type="entry name" value="Beta-galactosidase LacA, domain 3"/>
    <property type="match status" value="1"/>
</dbReference>